<dbReference type="InterPro" id="IPR015421">
    <property type="entry name" value="PyrdxlP-dep_Trfase_major"/>
</dbReference>
<proteinExistence type="predicted"/>
<dbReference type="GO" id="GO:0042802">
    <property type="term" value="F:identical protein binding"/>
    <property type="evidence" value="ECO:0007669"/>
    <property type="project" value="TreeGrafter"/>
</dbReference>
<protein>
    <submittedName>
        <fullName evidence="3">4-aminobutyrate aminotransferase-like enzyme</fullName>
    </submittedName>
</protein>
<dbReference type="PANTHER" id="PTHR11986">
    <property type="entry name" value="AMINOTRANSFERASE CLASS III"/>
    <property type="match status" value="1"/>
</dbReference>
<comment type="cofactor">
    <cofactor evidence="1">
        <name>pyridoxal 5'-phosphate</name>
        <dbReference type="ChEBI" id="CHEBI:597326"/>
    </cofactor>
</comment>
<organism evidence="3 4">
    <name type="scientific">Agromyces atrinae</name>
    <dbReference type="NCBI Taxonomy" id="592376"/>
    <lineage>
        <taxon>Bacteria</taxon>
        <taxon>Bacillati</taxon>
        <taxon>Actinomycetota</taxon>
        <taxon>Actinomycetes</taxon>
        <taxon>Micrococcales</taxon>
        <taxon>Microbacteriaceae</taxon>
        <taxon>Agromyces</taxon>
    </lineage>
</organism>
<gene>
    <name evidence="3" type="ORF">BJ972_000280</name>
</gene>
<keyword evidence="3" id="KW-0032">Aminotransferase</keyword>
<name>A0A852SEB7_9MICO</name>
<evidence type="ECO:0000313" key="4">
    <source>
        <dbReference type="Proteomes" id="UP000581087"/>
    </source>
</evidence>
<dbReference type="AlphaFoldDB" id="A0A852SEB7"/>
<dbReference type="EMBL" id="JACCBI010000001">
    <property type="protein sequence ID" value="NYD65761.1"/>
    <property type="molecule type" value="Genomic_DNA"/>
</dbReference>
<dbReference type="Pfam" id="PF00202">
    <property type="entry name" value="Aminotran_3"/>
    <property type="match status" value="1"/>
</dbReference>
<dbReference type="PROSITE" id="PS00600">
    <property type="entry name" value="AA_TRANSFER_CLASS_3"/>
    <property type="match status" value="1"/>
</dbReference>
<sequence length="214" mass="22194">MVPAGGYLPALQTWCTENGVVMIADEIQSGMARTGRYFASEHFGWEPDLVLSAKGIAGGLPLAAVTGRAEIMDSAQPGGLGGTFGGNPVACAASIAVFETIERDGLLAEADRIGARLRSGLERLAARFDIIGDIRGHGAMIAIELVESGTAATSKLPHPDAVPRLTAFAAQHGVLFLSAGTFGNVLRFLPSLAMTDELIDDALVVLDDAFSSLA</sequence>
<dbReference type="SUPFAM" id="SSF53383">
    <property type="entry name" value="PLP-dependent transferases"/>
    <property type="match status" value="1"/>
</dbReference>
<dbReference type="Gene3D" id="3.40.640.10">
    <property type="entry name" value="Type I PLP-dependent aspartate aminotransferase-like (Major domain)"/>
    <property type="match status" value="1"/>
</dbReference>
<dbReference type="Proteomes" id="UP000581087">
    <property type="component" value="Unassembled WGS sequence"/>
</dbReference>
<dbReference type="Gene3D" id="3.90.1150.10">
    <property type="entry name" value="Aspartate Aminotransferase, domain 1"/>
    <property type="match status" value="1"/>
</dbReference>
<dbReference type="InterPro" id="IPR050103">
    <property type="entry name" value="Class-III_PLP-dep_AT"/>
</dbReference>
<dbReference type="GO" id="GO:0008483">
    <property type="term" value="F:transaminase activity"/>
    <property type="evidence" value="ECO:0007669"/>
    <property type="project" value="UniProtKB-KW"/>
</dbReference>
<dbReference type="InterPro" id="IPR015422">
    <property type="entry name" value="PyrdxlP-dep_Trfase_small"/>
</dbReference>
<dbReference type="GO" id="GO:0030170">
    <property type="term" value="F:pyridoxal phosphate binding"/>
    <property type="evidence" value="ECO:0007669"/>
    <property type="project" value="InterPro"/>
</dbReference>
<accession>A0A852SEB7</accession>
<evidence type="ECO:0000256" key="2">
    <source>
        <dbReference type="ARBA" id="ARBA00022898"/>
    </source>
</evidence>
<evidence type="ECO:0000256" key="1">
    <source>
        <dbReference type="ARBA" id="ARBA00001933"/>
    </source>
</evidence>
<keyword evidence="2" id="KW-0663">Pyridoxal phosphate</keyword>
<comment type="caution">
    <text evidence="3">The sequence shown here is derived from an EMBL/GenBank/DDBJ whole genome shotgun (WGS) entry which is preliminary data.</text>
</comment>
<dbReference type="InterPro" id="IPR049704">
    <property type="entry name" value="Aminotrans_3_PPA_site"/>
</dbReference>
<reference evidence="3 4" key="1">
    <citation type="submission" date="2020-07" db="EMBL/GenBank/DDBJ databases">
        <title>Sequencing the genomes of 1000 actinobacteria strains.</title>
        <authorList>
            <person name="Klenk H.-P."/>
        </authorList>
    </citation>
    <scope>NUCLEOTIDE SEQUENCE [LARGE SCALE GENOMIC DNA]</scope>
    <source>
        <strain evidence="3 4">DSM 23870</strain>
    </source>
</reference>
<dbReference type="InterPro" id="IPR015424">
    <property type="entry name" value="PyrdxlP-dep_Trfase"/>
</dbReference>
<dbReference type="InterPro" id="IPR005814">
    <property type="entry name" value="Aminotrans_3"/>
</dbReference>
<keyword evidence="3" id="KW-0808">Transferase</keyword>
<evidence type="ECO:0000313" key="3">
    <source>
        <dbReference type="EMBL" id="NYD65761.1"/>
    </source>
</evidence>